<evidence type="ECO:0000256" key="2">
    <source>
        <dbReference type="ARBA" id="ARBA00022801"/>
    </source>
</evidence>
<evidence type="ECO:0000259" key="3">
    <source>
        <dbReference type="PROSITE" id="PS51462"/>
    </source>
</evidence>
<gene>
    <name evidence="4" type="ORF">A2159_03360</name>
</gene>
<dbReference type="InterPro" id="IPR020084">
    <property type="entry name" value="NUDIX_hydrolase_CS"/>
</dbReference>
<accession>A0A1F7X302</accession>
<dbReference type="PROSITE" id="PS51462">
    <property type="entry name" value="NUDIX"/>
    <property type="match status" value="1"/>
</dbReference>
<comment type="caution">
    <text evidence="4">The sequence shown here is derived from an EMBL/GenBank/DDBJ whole genome shotgun (WGS) entry which is preliminary data.</text>
</comment>
<organism evidence="4 5">
    <name type="scientific">Candidatus Woesebacteria bacterium RBG_13_34_9</name>
    <dbReference type="NCBI Taxonomy" id="1802477"/>
    <lineage>
        <taxon>Bacteria</taxon>
        <taxon>Candidatus Woeseibacteriota</taxon>
    </lineage>
</organism>
<name>A0A1F7X302_9BACT</name>
<dbReference type="InterPro" id="IPR015797">
    <property type="entry name" value="NUDIX_hydrolase-like_dom_sf"/>
</dbReference>
<evidence type="ECO:0000313" key="4">
    <source>
        <dbReference type="EMBL" id="OGM08758.1"/>
    </source>
</evidence>
<dbReference type="GO" id="GO:0016787">
    <property type="term" value="F:hydrolase activity"/>
    <property type="evidence" value="ECO:0007669"/>
    <property type="project" value="UniProtKB-KW"/>
</dbReference>
<dbReference type="Gene3D" id="3.90.79.10">
    <property type="entry name" value="Nucleoside Triphosphate Pyrophosphohydrolase"/>
    <property type="match status" value="1"/>
</dbReference>
<dbReference type="PANTHER" id="PTHR43046">
    <property type="entry name" value="GDP-MANNOSE MANNOSYL HYDROLASE"/>
    <property type="match status" value="1"/>
</dbReference>
<dbReference type="AlphaFoldDB" id="A0A1F7X302"/>
<feature type="domain" description="Nudix hydrolase" evidence="3">
    <location>
        <begin position="11"/>
        <end position="140"/>
    </location>
</feature>
<evidence type="ECO:0000313" key="5">
    <source>
        <dbReference type="Proteomes" id="UP000179219"/>
    </source>
</evidence>
<proteinExistence type="predicted"/>
<keyword evidence="2" id="KW-0378">Hydrolase</keyword>
<dbReference type="Proteomes" id="UP000179219">
    <property type="component" value="Unassembled WGS sequence"/>
</dbReference>
<dbReference type="PANTHER" id="PTHR43046:SF14">
    <property type="entry name" value="MUTT_NUDIX FAMILY PROTEIN"/>
    <property type="match status" value="1"/>
</dbReference>
<dbReference type="EMBL" id="MGFP01000040">
    <property type="protein sequence ID" value="OGM08758.1"/>
    <property type="molecule type" value="Genomic_DNA"/>
</dbReference>
<reference evidence="4 5" key="1">
    <citation type="journal article" date="2016" name="Nat. Commun.">
        <title>Thousands of microbial genomes shed light on interconnected biogeochemical processes in an aquifer system.</title>
        <authorList>
            <person name="Anantharaman K."/>
            <person name="Brown C.T."/>
            <person name="Hug L.A."/>
            <person name="Sharon I."/>
            <person name="Castelle C.J."/>
            <person name="Probst A.J."/>
            <person name="Thomas B.C."/>
            <person name="Singh A."/>
            <person name="Wilkins M.J."/>
            <person name="Karaoz U."/>
            <person name="Brodie E.L."/>
            <person name="Williams K.H."/>
            <person name="Hubbard S.S."/>
            <person name="Banfield J.F."/>
        </authorList>
    </citation>
    <scope>NUCLEOTIDE SEQUENCE [LARGE SCALE GENOMIC DNA]</scope>
</reference>
<comment type="cofactor">
    <cofactor evidence="1">
        <name>Mg(2+)</name>
        <dbReference type="ChEBI" id="CHEBI:18420"/>
    </cofactor>
</comment>
<dbReference type="PROSITE" id="PS00893">
    <property type="entry name" value="NUDIX_BOX"/>
    <property type="match status" value="1"/>
</dbReference>
<protein>
    <recommendedName>
        <fullName evidence="3">Nudix hydrolase domain-containing protein</fullName>
    </recommendedName>
</protein>
<dbReference type="Pfam" id="PF00293">
    <property type="entry name" value="NUDIX"/>
    <property type="match status" value="1"/>
</dbReference>
<dbReference type="InterPro" id="IPR000086">
    <property type="entry name" value="NUDIX_hydrolase_dom"/>
</dbReference>
<dbReference type="SUPFAM" id="SSF55811">
    <property type="entry name" value="Nudix"/>
    <property type="match status" value="1"/>
</dbReference>
<sequence length="167" mass="19245">MTDLKKYTDYKTVLSVNVLIWCDGKILLLKRSNTKKVDPGVYSGVGGKVEPGENFYSAILREIKEETGIEKLESLKPFSVTQHPFPPQKAEWVNLYFIGKIKEQVKVESNEDGEYFWVDPKKVKNLPMVYDLKNYIEILNKNPNAFILGFFEHDKLGNRTKSIITIL</sequence>
<evidence type="ECO:0000256" key="1">
    <source>
        <dbReference type="ARBA" id="ARBA00001946"/>
    </source>
</evidence>